<dbReference type="SFLD" id="SFLDS00003">
    <property type="entry name" value="Haloacid_Dehalogenase"/>
    <property type="match status" value="1"/>
</dbReference>
<gene>
    <name evidence="1" type="ORF">BB215W447A_0773</name>
</gene>
<reference evidence="1 2" key="1">
    <citation type="submission" date="2017-05" db="EMBL/GenBank/DDBJ databases">
        <title>Comparative genomics and methylome analysis of the gut commensal Bifidobacterium breve.</title>
        <authorList>
            <person name="Bottacini F."/>
            <person name="Morrissey R."/>
            <person name="Roberts R.J."/>
            <person name="James K."/>
            <person name="van Breen J."/>
            <person name="Egan M."/>
            <person name="Lambert J."/>
            <person name="van Limpt K."/>
            <person name="Stanton C."/>
            <person name="Knol J."/>
            <person name="O' Connell Motherway M."/>
            <person name="van Sinderen D."/>
        </authorList>
    </citation>
    <scope>NUCLEOTIDE SEQUENCE [LARGE SCALE GENOMIC DNA]</scope>
    <source>
        <strain evidence="1 2">215W447a</strain>
    </source>
</reference>
<dbReference type="PANTHER" id="PTHR10000">
    <property type="entry name" value="PHOSPHOSERINE PHOSPHATASE"/>
    <property type="match status" value="1"/>
</dbReference>
<dbReference type="AlphaFoldDB" id="A0A2K9B281"/>
<dbReference type="GO" id="GO:0005829">
    <property type="term" value="C:cytosol"/>
    <property type="evidence" value="ECO:0007669"/>
    <property type="project" value="TreeGrafter"/>
</dbReference>
<dbReference type="GO" id="GO:0016791">
    <property type="term" value="F:phosphatase activity"/>
    <property type="evidence" value="ECO:0007669"/>
    <property type="project" value="TreeGrafter"/>
</dbReference>
<dbReference type="CDD" id="cd07517">
    <property type="entry name" value="HAD_HPP"/>
    <property type="match status" value="1"/>
</dbReference>
<dbReference type="SUPFAM" id="SSF56784">
    <property type="entry name" value="HAD-like"/>
    <property type="match status" value="1"/>
</dbReference>
<accession>A0A2K9B281</accession>
<protein>
    <submittedName>
        <fullName evidence="1">Hydrolase (HAD superfamily)</fullName>
    </submittedName>
</protein>
<organism evidence="1 2">
    <name type="scientific">Bifidobacterium breve</name>
    <dbReference type="NCBI Taxonomy" id="1685"/>
    <lineage>
        <taxon>Bacteria</taxon>
        <taxon>Bacillati</taxon>
        <taxon>Actinomycetota</taxon>
        <taxon>Actinomycetes</taxon>
        <taxon>Bifidobacteriales</taxon>
        <taxon>Bifidobacteriaceae</taxon>
        <taxon>Bifidobacterium</taxon>
    </lineage>
</organism>
<dbReference type="InterPro" id="IPR036412">
    <property type="entry name" value="HAD-like_sf"/>
</dbReference>
<dbReference type="InterPro" id="IPR023214">
    <property type="entry name" value="HAD_sf"/>
</dbReference>
<dbReference type="GO" id="GO:0000287">
    <property type="term" value="F:magnesium ion binding"/>
    <property type="evidence" value="ECO:0007669"/>
    <property type="project" value="TreeGrafter"/>
</dbReference>
<dbReference type="EMBL" id="CP021558">
    <property type="protein sequence ID" value="AUE02797.1"/>
    <property type="molecule type" value="Genomic_DNA"/>
</dbReference>
<dbReference type="Proteomes" id="UP000232491">
    <property type="component" value="Chromosome"/>
</dbReference>
<dbReference type="PROSITE" id="PS01229">
    <property type="entry name" value="COF_2"/>
    <property type="match status" value="1"/>
</dbReference>
<evidence type="ECO:0000313" key="2">
    <source>
        <dbReference type="Proteomes" id="UP000232491"/>
    </source>
</evidence>
<dbReference type="PANTHER" id="PTHR10000:SF25">
    <property type="entry name" value="PHOSPHATASE YKRA-RELATED"/>
    <property type="match status" value="1"/>
</dbReference>
<dbReference type="SFLD" id="SFLDG01144">
    <property type="entry name" value="C2.B.4:_PGP_Like"/>
    <property type="match status" value="1"/>
</dbReference>
<dbReference type="NCBIfam" id="TIGR01484">
    <property type="entry name" value="HAD-SF-IIB"/>
    <property type="match status" value="1"/>
</dbReference>
<dbReference type="NCBIfam" id="TIGR00099">
    <property type="entry name" value="Cof-subfamily"/>
    <property type="match status" value="1"/>
</dbReference>
<evidence type="ECO:0000313" key="1">
    <source>
        <dbReference type="EMBL" id="AUE02797.1"/>
    </source>
</evidence>
<dbReference type="Gene3D" id="3.30.1240.10">
    <property type="match status" value="1"/>
</dbReference>
<dbReference type="InterPro" id="IPR000150">
    <property type="entry name" value="Cof"/>
</dbReference>
<dbReference type="Gene3D" id="3.40.50.1000">
    <property type="entry name" value="HAD superfamily/HAD-like"/>
    <property type="match status" value="1"/>
</dbReference>
<keyword evidence="1" id="KW-0378">Hydrolase</keyword>
<dbReference type="SFLD" id="SFLDG01140">
    <property type="entry name" value="C2.B:_Phosphomannomutase_and_P"/>
    <property type="match status" value="1"/>
</dbReference>
<name>A0A2K9B281_BIFBR</name>
<sequence>MLIARYKHVWRVERSLENRSMTTTDIKAVFFDIDGTLTSFVTHKVPDSTVEAIQRLQSAGIKVLICTGRAPSQMKVVLDTMPISFDGIVAFNGQYCFDEQGYLESQALDQSDIRVILDWLDQHPDVVCDFGEKDYVYFNHTNEVLQQTWSGLGKTAPVQYFENPRLRALTHETFQISPFIDPELEDELVGLCSNIRGVRWHPDFTDLIPADGGKPRGIQRFMKHYGITREQTMAFGDGGNDTDMLAYAGIGVAMGNATDEPKAAADYVTDDVDHDGVLHALLHFGVLHD</sequence>
<proteinExistence type="predicted"/>
<dbReference type="InterPro" id="IPR006379">
    <property type="entry name" value="HAD-SF_hydro_IIB"/>
</dbReference>
<dbReference type="Pfam" id="PF08282">
    <property type="entry name" value="Hydrolase_3"/>
    <property type="match status" value="1"/>
</dbReference>